<dbReference type="PANTHER" id="PTHR24373">
    <property type="entry name" value="SLIT RELATED LEUCINE-RICH REPEAT NEURONAL PROTEIN"/>
    <property type="match status" value="1"/>
</dbReference>
<organism evidence="3 4">
    <name type="scientific">Rotaria sordida</name>
    <dbReference type="NCBI Taxonomy" id="392033"/>
    <lineage>
        <taxon>Eukaryota</taxon>
        <taxon>Metazoa</taxon>
        <taxon>Spiralia</taxon>
        <taxon>Gnathifera</taxon>
        <taxon>Rotifera</taxon>
        <taxon>Eurotatoria</taxon>
        <taxon>Bdelloidea</taxon>
        <taxon>Philodinida</taxon>
        <taxon>Philodinidae</taxon>
        <taxon>Rotaria</taxon>
    </lineage>
</organism>
<evidence type="ECO:0000313" key="3">
    <source>
        <dbReference type="EMBL" id="CAF0804754.1"/>
    </source>
</evidence>
<comment type="caution">
    <text evidence="3">The sequence shown here is derived from an EMBL/GenBank/DDBJ whole genome shotgun (WGS) entry which is preliminary data.</text>
</comment>
<dbReference type="PANTHER" id="PTHR24373:SF275">
    <property type="entry name" value="TIR DOMAIN-CONTAINING PROTEIN"/>
    <property type="match status" value="1"/>
</dbReference>
<dbReference type="InterPro" id="IPR050328">
    <property type="entry name" value="Dev_Immune_Receptor"/>
</dbReference>
<protein>
    <recommendedName>
        <fullName evidence="5">Chaoptin</fullName>
    </recommendedName>
</protein>
<keyword evidence="1 2" id="KW-0732">Signal</keyword>
<name>A0A813SZ32_9BILA</name>
<dbReference type="AlphaFoldDB" id="A0A813SZ32"/>
<sequence>MIFFWFLFILHLTISQDIIFPYIFSDCKHLILPVRCQCYHSGHESQLRCLKSELHSLPKLPNNMRWNALDFSYNYITSVDNYVFADIYVEQINLNSNYIRRIEITAFDQIKNLKQVLINNNQLKDLHHQTLISPGVSLQKFDLSYNQFQYLDIGQILLNLPVLKQFHLVSCHLNDTSINTLLKLIQNTTDEYNQTTIGFVYLTTMSREISLDQQQCRLLLQRSI</sequence>
<evidence type="ECO:0000313" key="4">
    <source>
        <dbReference type="Proteomes" id="UP000663889"/>
    </source>
</evidence>
<dbReference type="Gene3D" id="3.80.10.10">
    <property type="entry name" value="Ribonuclease Inhibitor"/>
    <property type="match status" value="2"/>
</dbReference>
<reference evidence="3" key="1">
    <citation type="submission" date="2021-02" db="EMBL/GenBank/DDBJ databases">
        <authorList>
            <person name="Nowell W R."/>
        </authorList>
    </citation>
    <scope>NUCLEOTIDE SEQUENCE</scope>
</reference>
<evidence type="ECO:0000256" key="1">
    <source>
        <dbReference type="ARBA" id="ARBA00022729"/>
    </source>
</evidence>
<evidence type="ECO:0000256" key="2">
    <source>
        <dbReference type="SAM" id="SignalP"/>
    </source>
</evidence>
<feature type="signal peptide" evidence="2">
    <location>
        <begin position="1"/>
        <end position="15"/>
    </location>
</feature>
<dbReference type="InterPro" id="IPR032675">
    <property type="entry name" value="LRR_dom_sf"/>
</dbReference>
<dbReference type="Proteomes" id="UP000663889">
    <property type="component" value="Unassembled WGS sequence"/>
</dbReference>
<proteinExistence type="predicted"/>
<dbReference type="EMBL" id="CAJNOU010000014">
    <property type="protein sequence ID" value="CAF0804754.1"/>
    <property type="molecule type" value="Genomic_DNA"/>
</dbReference>
<dbReference type="SUPFAM" id="SSF52058">
    <property type="entry name" value="L domain-like"/>
    <property type="match status" value="1"/>
</dbReference>
<gene>
    <name evidence="3" type="ORF">SEV965_LOCUS814</name>
</gene>
<feature type="chain" id="PRO_5032933390" description="Chaoptin" evidence="2">
    <location>
        <begin position="16"/>
        <end position="224"/>
    </location>
</feature>
<accession>A0A813SZ32</accession>
<evidence type="ECO:0008006" key="5">
    <source>
        <dbReference type="Google" id="ProtNLM"/>
    </source>
</evidence>